<keyword evidence="2" id="KW-1133">Transmembrane helix</keyword>
<dbReference type="SUPFAM" id="SSF90257">
    <property type="entry name" value="Myosin rod fragments"/>
    <property type="match status" value="1"/>
</dbReference>
<dbReference type="Gene3D" id="1.10.287.1490">
    <property type="match status" value="1"/>
</dbReference>
<sequence length="286" mass="33030">MEQTKIYFIGLIILIAVVSTLVLFTNSISNASLEFAKLEITNLQNNYTALQNQYQALQSQYNMLESNYENLQTNYTNLQNMYQSLQSQYNSLQNYYNSLKDMYSILQSNYTNLQNMYQTLQSQYNTLESNYENLETNYTNLQNMYQTLQTQYNSLQNQYSNLNNTYWNILTFLGQGNGSVMLQPYQFAYKEIAVPLGFSGIIYITVSASGPVNVFVFDLNDLIQAIKGNPYGYYLYSQGSYINENVSVGPGFYIVFIYNPNNNTEISLSYDVTTTYTTEPQLFLNT</sequence>
<protein>
    <submittedName>
        <fullName evidence="3">Uncharacterized protein</fullName>
    </submittedName>
</protein>
<dbReference type="EMBL" id="QEFH01000003">
    <property type="protein sequence ID" value="PVU71567.1"/>
    <property type="molecule type" value="Genomic_DNA"/>
</dbReference>
<dbReference type="PANTHER" id="PTHR36975:SF5">
    <property type="entry name" value="TRANSLOCATED ACTIN-RECRUITING PHOSPHOPROTEIN"/>
    <property type="match status" value="1"/>
</dbReference>
<organism evidence="3 4">
    <name type="scientific">Nanobsidianus stetteri</name>
    <dbReference type="NCBI Taxonomy" id="1294122"/>
    <lineage>
        <taxon>Archaea</taxon>
        <taxon>Nanobdellota</taxon>
        <taxon>Candidatus Nanoarchaeia</taxon>
        <taxon>Nanoarchaeales</taxon>
        <taxon>Nanopusillaceae</taxon>
        <taxon>Candidatus Nanobsidianus</taxon>
    </lineage>
</organism>
<name>A0A2T9WUQ7_NANST</name>
<dbReference type="PANTHER" id="PTHR36975">
    <property type="match status" value="1"/>
</dbReference>
<evidence type="ECO:0000313" key="4">
    <source>
        <dbReference type="Proteomes" id="UP000245908"/>
    </source>
</evidence>
<keyword evidence="1" id="KW-0175">Coiled coil</keyword>
<comment type="caution">
    <text evidence="3">The sequence shown here is derived from an EMBL/GenBank/DDBJ whole genome shotgun (WGS) entry which is preliminary data.</text>
</comment>
<feature type="coiled-coil region" evidence="1">
    <location>
        <begin position="33"/>
        <end position="165"/>
    </location>
</feature>
<evidence type="ECO:0000256" key="2">
    <source>
        <dbReference type="SAM" id="Phobius"/>
    </source>
</evidence>
<dbReference type="AlphaFoldDB" id="A0A2T9WUQ7"/>
<dbReference type="Proteomes" id="UP000245908">
    <property type="component" value="Unassembled WGS sequence"/>
</dbReference>
<reference evidence="3 4" key="1">
    <citation type="journal article" date="2015" name="Appl. Environ. Microbiol.">
        <title>Nanoarchaeota, Their Sulfolobales Host, and Nanoarchaeota Virus Distribution across Yellowstone National Park Hot Springs.</title>
        <authorList>
            <person name="Munson-McGee J.H."/>
            <person name="Field E.K."/>
            <person name="Bateson M."/>
            <person name="Rooney C."/>
            <person name="Stepanauskas R."/>
            <person name="Young M.J."/>
        </authorList>
    </citation>
    <scope>NUCLEOTIDE SEQUENCE [LARGE SCALE GENOMIC DNA]</scope>
    <source>
        <strain evidence="3">SCGC AB-777_O03</strain>
    </source>
</reference>
<keyword evidence="2" id="KW-0812">Transmembrane</keyword>
<evidence type="ECO:0000256" key="1">
    <source>
        <dbReference type="SAM" id="Coils"/>
    </source>
</evidence>
<evidence type="ECO:0000313" key="3">
    <source>
        <dbReference type="EMBL" id="PVU71567.1"/>
    </source>
</evidence>
<gene>
    <name evidence="3" type="ORF">DDW05_00480</name>
</gene>
<dbReference type="InterPro" id="IPR053108">
    <property type="entry name" value="Chlamydial_TARP"/>
</dbReference>
<accession>A0A2T9WUQ7</accession>
<keyword evidence="2" id="KW-0472">Membrane</keyword>
<proteinExistence type="predicted"/>
<feature type="transmembrane region" description="Helical" evidence="2">
    <location>
        <begin position="6"/>
        <end position="24"/>
    </location>
</feature>